<sequence>MKGLLDPTLLAAAGGDTVKLFDVSAGGGGDQSSSCVLSYVPSPGLAVHSLKWNHTNLVVASAGEDKKISLWRKHGQSMGTIPVSGTDSGDGIEESILAISFSSKSSRYICSGGSGQVVRIWDLQRKRCIKWLRGHTSTITGAMYNCKDDSLVSIGVNGNIILHNLASGAKASELKDPDEQVLRVLDFSRVSRHLLVVAGDDGTVRLWDKNSSSPKISWLKQHLAPAAGISFSPTNDKMIASVGLDKKLYTFDSSSKRPSSYIAYESPFSSLAFRDDGLVLAAGTSNGRIVLYDIRAKPQPLTVLTAYSSSEAVTSLCWQRAKPVRVNESTCSAETALLGGAVEDSVLMPDPLPSMASSGLSSSKAPSGPWNPSRSSSSLDAAPVASTSGSTLSSQYVNTSEETPHRSHLWPGGNLARLNAPRTSYSLKDEMGVFSPLMTPITPALDKLWNDTDGSKKDPSILERKPSFLFPSASQRFPFVDDRSNDHPISSLKSSSSFSQDDSQTIGQLGSAPAASSSKSEDASVTPPEAWGGEKLSDRFARVTSRFGLTTGSVLSGYPDVASTMSQTSISSLTTSSNFTYTNSRNNDLSSLESQLTYTESFPSGLSSPSLGMRSNLEQATADPPGPTSLAIPRLFSSYAERRSSNSAFNDGTSVLAGSPKVKKTGAETREELLNSLLSRSYTSSSVEMGVLPPANGGTPRAQAALPVETQQASSFSLQLFERTLVETLDSFQKSIHGDMRNLHIEVLRQSHMNQMDMSRAISLLLENQAEMKEELQQLRKENQLLRQLL</sequence>
<gene>
    <name evidence="1" type="ORF">MLD38_018919</name>
</gene>
<dbReference type="Proteomes" id="UP001057402">
    <property type="component" value="Chromosome 5"/>
</dbReference>
<organism evidence="1 2">
    <name type="scientific">Melastoma candidum</name>
    <dbReference type="NCBI Taxonomy" id="119954"/>
    <lineage>
        <taxon>Eukaryota</taxon>
        <taxon>Viridiplantae</taxon>
        <taxon>Streptophyta</taxon>
        <taxon>Embryophyta</taxon>
        <taxon>Tracheophyta</taxon>
        <taxon>Spermatophyta</taxon>
        <taxon>Magnoliopsida</taxon>
        <taxon>eudicotyledons</taxon>
        <taxon>Gunneridae</taxon>
        <taxon>Pentapetalae</taxon>
        <taxon>rosids</taxon>
        <taxon>malvids</taxon>
        <taxon>Myrtales</taxon>
        <taxon>Melastomataceae</taxon>
        <taxon>Melastomatoideae</taxon>
        <taxon>Melastomateae</taxon>
        <taxon>Melastoma</taxon>
    </lineage>
</organism>
<evidence type="ECO:0000313" key="1">
    <source>
        <dbReference type="EMBL" id="KAI4370578.1"/>
    </source>
</evidence>
<proteinExistence type="predicted"/>
<dbReference type="EMBL" id="CM042884">
    <property type="protein sequence ID" value="KAI4370578.1"/>
    <property type="molecule type" value="Genomic_DNA"/>
</dbReference>
<name>A0ACB9QZC0_9MYRT</name>
<evidence type="ECO:0000313" key="2">
    <source>
        <dbReference type="Proteomes" id="UP001057402"/>
    </source>
</evidence>
<comment type="caution">
    <text evidence="1">The sequence shown here is derived from an EMBL/GenBank/DDBJ whole genome shotgun (WGS) entry which is preliminary data.</text>
</comment>
<keyword evidence="2" id="KW-1185">Reference proteome</keyword>
<reference evidence="2" key="1">
    <citation type="journal article" date="2023" name="Front. Plant Sci.">
        <title>Chromosomal-level genome assembly of Melastoma candidum provides insights into trichome evolution.</title>
        <authorList>
            <person name="Zhong Y."/>
            <person name="Wu W."/>
            <person name="Sun C."/>
            <person name="Zou P."/>
            <person name="Liu Y."/>
            <person name="Dai S."/>
            <person name="Zhou R."/>
        </authorList>
    </citation>
    <scope>NUCLEOTIDE SEQUENCE [LARGE SCALE GENOMIC DNA]</scope>
</reference>
<accession>A0ACB9QZC0</accession>
<protein>
    <submittedName>
        <fullName evidence="1">Uncharacterized protein</fullName>
    </submittedName>
</protein>